<accession>A0A7C9E936</accession>
<reference evidence="1" key="2">
    <citation type="submission" date="2020-07" db="EMBL/GenBank/DDBJ databases">
        <authorList>
            <person name="Vera ALvarez R."/>
            <person name="Arias-Moreno D.M."/>
            <person name="Jimenez-Jacinto V."/>
            <person name="Jimenez-Bremont J.F."/>
            <person name="Swaminathan K."/>
            <person name="Moose S.P."/>
            <person name="Guerrero-Gonzalez M.L."/>
            <person name="Marino-Ramirez L."/>
            <person name="Landsman D."/>
            <person name="Rodriguez-Kessler M."/>
            <person name="Delgado-Sanchez P."/>
        </authorList>
    </citation>
    <scope>NUCLEOTIDE SEQUENCE</scope>
    <source>
        <tissue evidence="1">Cladode</tissue>
    </source>
</reference>
<protein>
    <submittedName>
        <fullName evidence="1">Uncharacterized protein</fullName>
    </submittedName>
</protein>
<dbReference type="AlphaFoldDB" id="A0A7C9E936"/>
<evidence type="ECO:0000313" key="1">
    <source>
        <dbReference type="EMBL" id="MBA4655549.1"/>
    </source>
</evidence>
<organism evidence="1">
    <name type="scientific">Opuntia streptacantha</name>
    <name type="common">Prickly pear cactus</name>
    <name type="synonym">Opuntia cardona</name>
    <dbReference type="NCBI Taxonomy" id="393608"/>
    <lineage>
        <taxon>Eukaryota</taxon>
        <taxon>Viridiplantae</taxon>
        <taxon>Streptophyta</taxon>
        <taxon>Embryophyta</taxon>
        <taxon>Tracheophyta</taxon>
        <taxon>Spermatophyta</taxon>
        <taxon>Magnoliopsida</taxon>
        <taxon>eudicotyledons</taxon>
        <taxon>Gunneridae</taxon>
        <taxon>Pentapetalae</taxon>
        <taxon>Caryophyllales</taxon>
        <taxon>Cactineae</taxon>
        <taxon>Cactaceae</taxon>
        <taxon>Opuntioideae</taxon>
        <taxon>Opuntia</taxon>
    </lineage>
</organism>
<dbReference type="EMBL" id="GISG01188151">
    <property type="protein sequence ID" value="MBA4655549.1"/>
    <property type="molecule type" value="Transcribed_RNA"/>
</dbReference>
<reference evidence="1" key="1">
    <citation type="journal article" date="2013" name="J. Plant Res.">
        <title>Effect of fungi and light on seed germination of three Opuntia species from semiarid lands of central Mexico.</title>
        <authorList>
            <person name="Delgado-Sanchez P."/>
            <person name="Jimenez-Bremont J.F."/>
            <person name="Guerrero-Gonzalez Mde L."/>
            <person name="Flores J."/>
        </authorList>
    </citation>
    <scope>NUCLEOTIDE SEQUENCE</scope>
    <source>
        <tissue evidence="1">Cladode</tissue>
    </source>
</reference>
<name>A0A7C9E936_OPUST</name>
<proteinExistence type="predicted"/>
<sequence>MNPWKRNKEPPDLLSSVLDSLSASSSLDLSRSQIVVGSSAWLCRNYVFCHALDLRTPSDLVPLRGGIEFGPFAPIGSLARSPVAAQATLRPVAVVVFLMEVRPPTSSSFKRTQVNSLPPLSPGNLACYSLSCLGLVISFLEFRC</sequence>